<proteinExistence type="predicted"/>
<dbReference type="AlphaFoldDB" id="A0A7S4I2T8"/>
<dbReference type="Gene3D" id="3.40.50.150">
    <property type="entry name" value="Vaccinia Virus protein VP39"/>
    <property type="match status" value="1"/>
</dbReference>
<feature type="compositionally biased region" description="Basic and acidic residues" evidence="8">
    <location>
        <begin position="681"/>
        <end position="703"/>
    </location>
</feature>
<evidence type="ECO:0000256" key="3">
    <source>
        <dbReference type="ARBA" id="ARBA00022946"/>
    </source>
</evidence>
<protein>
    <submittedName>
        <fullName evidence="9">Uncharacterized protein</fullName>
    </submittedName>
</protein>
<gene>
    <name evidence="9" type="ORF">VSP0166_LOCUS7556</name>
</gene>
<keyword evidence="5" id="KW-0411">Iron-sulfur</keyword>
<feature type="compositionally biased region" description="Low complexity" evidence="8">
    <location>
        <begin position="139"/>
        <end position="160"/>
    </location>
</feature>
<dbReference type="SUPFAM" id="SSF53335">
    <property type="entry name" value="S-adenosyl-L-methionine-dependent methyltransferases"/>
    <property type="match status" value="1"/>
</dbReference>
<feature type="region of interest" description="Disordered" evidence="8">
    <location>
        <begin position="663"/>
        <end position="703"/>
    </location>
</feature>
<name>A0A7S4I2T8_9EUKA</name>
<sequence>MPRPIVYQHRLFCDKEKDFWEEEVGAPGTPQSKYEPSPAEAEQKQLEERFQGMVNSYFERGGKIGNKITMKEFNAKGRKPTDQVVSLADYANSLDGDAKEELTAWMNKKLAEESEGNASDHINSDSYDQGGNNIHSGDSETSSSSTSTTGTSSTSSSGVESEMEAVNEALHENVLSDFDSDDTASTNSRETLKDTDNFTENFKQAFVEQQAGGKNYKNAQKQKKESREPTDEEVAEWERHQEERAEKVTLRTELRKHRLNVSLGTVTLPQGLRDRIHNLITKYYKKKKHVRPTLYIGKSELTEKEEQQVAEIPSKQDRTRIPSRAENRKIIRQALHAHVFSDPVDAKDTAVDGTFPQIIFGKAESLAYVENFTTGQYAIIHRIFHEIETLLPQFTPRMVLDFGAGPGTTLFAVDEVWGENIMKHYLAVEPSSAMLDIAQQLNKYDTRALYRRYLSMGKEAADYDIVVSACSFTYLQTARERRDTIRSLWRSVRPGGLLVFSEIGSPVGFQMVKHIREQLLGEDVPAKIIAPCPHQFECPMSENSWCHLKQRTFLLEHERKISTRSYRDIPFSYIVAQKPSVLGEIDPDLEEVLKEPKKSTQRAVPRPEEKEETFSRVVRQPRKRGGHIHLDLCTPKGTIKKTTITKSKGKDFFVSARKVKWMDGFVDPSPTPDPGEEENIEHDMEAEELKRWKKENSKGSWKE</sequence>
<evidence type="ECO:0000256" key="6">
    <source>
        <dbReference type="ARBA" id="ARBA00023128"/>
    </source>
</evidence>
<feature type="compositionally biased region" description="Basic and acidic residues" evidence="8">
    <location>
        <begin position="605"/>
        <end position="614"/>
    </location>
</feature>
<dbReference type="GO" id="GO:0005763">
    <property type="term" value="C:mitochondrial small ribosomal subunit"/>
    <property type="evidence" value="ECO:0007669"/>
    <property type="project" value="TreeGrafter"/>
</dbReference>
<accession>A0A7S4I2T8</accession>
<dbReference type="InterPro" id="IPR052571">
    <property type="entry name" value="Mt_RNA_Methyltransferase"/>
</dbReference>
<evidence type="ECO:0000256" key="2">
    <source>
        <dbReference type="ARBA" id="ARBA00022723"/>
    </source>
</evidence>
<dbReference type="GO" id="GO:0008168">
    <property type="term" value="F:methyltransferase activity"/>
    <property type="evidence" value="ECO:0007669"/>
    <property type="project" value="InterPro"/>
</dbReference>
<dbReference type="Pfam" id="PF09243">
    <property type="entry name" value="Rsm22"/>
    <property type="match status" value="1"/>
</dbReference>
<dbReference type="GO" id="GO:0006412">
    <property type="term" value="P:translation"/>
    <property type="evidence" value="ECO:0007669"/>
    <property type="project" value="InterPro"/>
</dbReference>
<dbReference type="EMBL" id="HBKP01010697">
    <property type="protein sequence ID" value="CAE2216933.1"/>
    <property type="molecule type" value="Transcribed_RNA"/>
</dbReference>
<dbReference type="GO" id="GO:0003735">
    <property type="term" value="F:structural constituent of ribosome"/>
    <property type="evidence" value="ECO:0007669"/>
    <property type="project" value="TreeGrafter"/>
</dbReference>
<dbReference type="InterPro" id="IPR015324">
    <property type="entry name" value="Ribosomal_Rsm22-like"/>
</dbReference>
<feature type="region of interest" description="Disordered" evidence="8">
    <location>
        <begin position="21"/>
        <end position="41"/>
    </location>
</feature>
<feature type="compositionally biased region" description="Polar residues" evidence="8">
    <location>
        <begin position="116"/>
        <end position="135"/>
    </location>
</feature>
<dbReference type="CDD" id="cd02440">
    <property type="entry name" value="AdoMet_MTases"/>
    <property type="match status" value="1"/>
</dbReference>
<keyword evidence="3" id="KW-0809">Transit peptide</keyword>
<evidence type="ECO:0000256" key="8">
    <source>
        <dbReference type="SAM" id="MobiDB-lite"/>
    </source>
</evidence>
<comment type="subcellular location">
    <subcellularLocation>
        <location evidence="1">Mitochondrion</location>
    </subcellularLocation>
</comment>
<evidence type="ECO:0000256" key="7">
    <source>
        <dbReference type="ARBA" id="ARBA00045681"/>
    </source>
</evidence>
<reference evidence="9" key="1">
    <citation type="submission" date="2021-01" db="EMBL/GenBank/DDBJ databases">
        <authorList>
            <person name="Corre E."/>
            <person name="Pelletier E."/>
            <person name="Niang G."/>
            <person name="Scheremetjew M."/>
            <person name="Finn R."/>
            <person name="Kale V."/>
            <person name="Holt S."/>
            <person name="Cochrane G."/>
            <person name="Meng A."/>
            <person name="Brown T."/>
            <person name="Cohen L."/>
        </authorList>
    </citation>
    <scope>NUCLEOTIDE SEQUENCE</scope>
    <source>
        <strain evidence="9">DIVA3 518/3/11/1/6</strain>
    </source>
</reference>
<feature type="region of interest" description="Disordered" evidence="8">
    <location>
        <begin position="209"/>
        <end position="242"/>
    </location>
</feature>
<dbReference type="PANTHER" id="PTHR13184:SF5">
    <property type="entry name" value="METHYLTRANSFERASE-LIKE PROTEIN 17, MITOCHONDRIAL"/>
    <property type="match status" value="1"/>
</dbReference>
<dbReference type="GO" id="GO:0051536">
    <property type="term" value="F:iron-sulfur cluster binding"/>
    <property type="evidence" value="ECO:0007669"/>
    <property type="project" value="UniProtKB-KW"/>
</dbReference>
<dbReference type="InterPro" id="IPR029063">
    <property type="entry name" value="SAM-dependent_MTases_sf"/>
</dbReference>
<evidence type="ECO:0000256" key="4">
    <source>
        <dbReference type="ARBA" id="ARBA00023004"/>
    </source>
</evidence>
<evidence type="ECO:0000256" key="5">
    <source>
        <dbReference type="ARBA" id="ARBA00023014"/>
    </source>
</evidence>
<evidence type="ECO:0000313" key="9">
    <source>
        <dbReference type="EMBL" id="CAE2216933.1"/>
    </source>
</evidence>
<keyword evidence="6" id="KW-0496">Mitochondrion</keyword>
<organism evidence="9">
    <name type="scientific">Vannella robusta</name>
    <dbReference type="NCBI Taxonomy" id="1487602"/>
    <lineage>
        <taxon>Eukaryota</taxon>
        <taxon>Amoebozoa</taxon>
        <taxon>Discosea</taxon>
        <taxon>Flabellinia</taxon>
        <taxon>Vannellidae</taxon>
        <taxon>Vannella</taxon>
    </lineage>
</organism>
<keyword evidence="2" id="KW-0479">Metal-binding</keyword>
<feature type="region of interest" description="Disordered" evidence="8">
    <location>
        <begin position="594"/>
        <end position="621"/>
    </location>
</feature>
<dbReference type="GO" id="GO:0046872">
    <property type="term" value="F:metal ion binding"/>
    <property type="evidence" value="ECO:0007669"/>
    <property type="project" value="UniProtKB-KW"/>
</dbReference>
<evidence type="ECO:0000256" key="1">
    <source>
        <dbReference type="ARBA" id="ARBA00004173"/>
    </source>
</evidence>
<dbReference type="PANTHER" id="PTHR13184">
    <property type="entry name" value="37S RIBOSOMAL PROTEIN S22"/>
    <property type="match status" value="1"/>
</dbReference>
<comment type="function">
    <text evidence="7">Mitochondrial ribosome (mitoribosome) assembly factor. Binds at the interface of the head and body domains of the mitochondrial small ribosomal subunit (mt-SSU), occluding the mRNA channel and preventing compaction of the head domain towards the body. Probable inactive methyltransferase: retains the characteristic folding and ability to bind S-adenosyl-L-methionine, but it probably lost its methyltransferase activity.</text>
</comment>
<feature type="region of interest" description="Disordered" evidence="8">
    <location>
        <begin position="111"/>
        <end position="197"/>
    </location>
</feature>
<keyword evidence="4" id="KW-0408">Iron</keyword>